<comment type="caution">
    <text evidence="2">The sequence shown here is derived from an EMBL/GenBank/DDBJ whole genome shotgun (WGS) entry which is preliminary data.</text>
</comment>
<proteinExistence type="predicted"/>
<sequence length="119" mass="12859">MPTSFYPIVLFLLGGLANLALAETPSQARTETSFGSDTAKWTNGVPLRDFAEQRKDLPAAPFPRLLPSVSRGEAFGEMAACNAAAFLGSKIDGGCFDSAFIRRQKQDAARDYRPKDASQ</sequence>
<feature type="signal peptide" evidence="1">
    <location>
        <begin position="1"/>
        <end position="22"/>
    </location>
</feature>
<dbReference type="RefSeq" id="WP_175354917.1">
    <property type="nucleotide sequence ID" value="NZ_JABFMT010000038.1"/>
</dbReference>
<dbReference type="EMBL" id="JABFMT010000038">
    <property type="protein sequence ID" value="NUU04270.1"/>
    <property type="molecule type" value="Genomic_DNA"/>
</dbReference>
<organism evidence="2 3">
    <name type="scientific">Herbaspirillum robiniae</name>
    <dbReference type="NCBI Taxonomy" id="2014887"/>
    <lineage>
        <taxon>Bacteria</taxon>
        <taxon>Pseudomonadati</taxon>
        <taxon>Pseudomonadota</taxon>
        <taxon>Betaproteobacteria</taxon>
        <taxon>Burkholderiales</taxon>
        <taxon>Oxalobacteraceae</taxon>
        <taxon>Herbaspirillum</taxon>
    </lineage>
</organism>
<reference evidence="2 3" key="1">
    <citation type="journal article" date="2020" name="Front. Plant Sci.">
        <title>Isolation of Rhizosphere Bacteria That Improve Quality and Water Stress Tolerance in Greenhouse Ornamentals.</title>
        <authorList>
            <person name="Nordstedt N.P."/>
            <person name="Jones M.L."/>
        </authorList>
    </citation>
    <scope>NUCLEOTIDE SEQUENCE [LARGE SCALE GENOMIC DNA]</scope>
    <source>
        <strain evidence="2 3">C6C2</strain>
    </source>
</reference>
<evidence type="ECO:0000313" key="2">
    <source>
        <dbReference type="EMBL" id="NUU04270.1"/>
    </source>
</evidence>
<keyword evidence="3" id="KW-1185">Reference proteome</keyword>
<dbReference type="Proteomes" id="UP000536746">
    <property type="component" value="Unassembled WGS sequence"/>
</dbReference>
<protein>
    <submittedName>
        <fullName evidence="2">Uncharacterized protein</fullName>
    </submittedName>
</protein>
<name>A0ABX2M4K1_9BURK</name>
<feature type="chain" id="PRO_5046090076" evidence="1">
    <location>
        <begin position="23"/>
        <end position="119"/>
    </location>
</feature>
<evidence type="ECO:0000256" key="1">
    <source>
        <dbReference type="SAM" id="SignalP"/>
    </source>
</evidence>
<gene>
    <name evidence="2" type="ORF">HNO84_21900</name>
</gene>
<keyword evidence="1" id="KW-0732">Signal</keyword>
<evidence type="ECO:0000313" key="3">
    <source>
        <dbReference type="Proteomes" id="UP000536746"/>
    </source>
</evidence>
<accession>A0ABX2M4K1</accession>